<feature type="transmembrane region" description="Helical" evidence="6">
    <location>
        <begin position="115"/>
        <end position="133"/>
    </location>
</feature>
<keyword evidence="3 6" id="KW-1133">Transmembrane helix</keyword>
<evidence type="ECO:0000256" key="5">
    <source>
        <dbReference type="SAM" id="MobiDB-lite"/>
    </source>
</evidence>
<evidence type="ECO:0000313" key="9">
    <source>
        <dbReference type="Proteomes" id="UP001556631"/>
    </source>
</evidence>
<evidence type="ECO:0000259" key="7">
    <source>
        <dbReference type="PROSITE" id="PS50850"/>
    </source>
</evidence>
<feature type="transmembrane region" description="Helical" evidence="6">
    <location>
        <begin position="21"/>
        <end position="41"/>
    </location>
</feature>
<dbReference type="PANTHER" id="PTHR42718:SF42">
    <property type="entry name" value="EXPORT PROTEIN"/>
    <property type="match status" value="1"/>
</dbReference>
<sequence>MTQTTAPPAGASAEVRPWPALIALCIGFFMILVDMTIVTVATPDIMKELDASTNEVLWVTSAYLLAYAAPVLITGRLGDRIGPKWMYLAGLTVFTLASLWCGLSGSITMLITARVVQGVGAAMITPQTMAVITRIFPPERRGQAMALWGATAGIATLVGPILGGALVGIGWEWIFIINVPVGIVAFVLNWRLVPVLETHEHTFDWLGVALSAVGMFGLVFGLQDGEQRGWDGLIWLLIVGGLVFLGLFVWWEARNRKEPLVPLGSSATATSPSPTSASRAWASPPPPWASP</sequence>
<evidence type="ECO:0000256" key="6">
    <source>
        <dbReference type="SAM" id="Phobius"/>
    </source>
</evidence>
<feature type="transmembrane region" description="Helical" evidence="6">
    <location>
        <begin position="145"/>
        <end position="167"/>
    </location>
</feature>
<feature type="region of interest" description="Disordered" evidence="5">
    <location>
        <begin position="262"/>
        <end position="291"/>
    </location>
</feature>
<keyword evidence="4 6" id="KW-0472">Membrane</keyword>
<evidence type="ECO:0000256" key="1">
    <source>
        <dbReference type="ARBA" id="ARBA00004651"/>
    </source>
</evidence>
<comment type="subcellular location">
    <subcellularLocation>
        <location evidence="1">Cell membrane</location>
        <topology evidence="1">Multi-pass membrane protein</topology>
    </subcellularLocation>
</comment>
<dbReference type="Gene3D" id="1.20.1720.10">
    <property type="entry name" value="Multidrug resistance protein D"/>
    <property type="match status" value="1"/>
</dbReference>
<feature type="transmembrane region" description="Helical" evidence="6">
    <location>
        <begin position="205"/>
        <end position="222"/>
    </location>
</feature>
<feature type="domain" description="Major facilitator superfamily (MFS) profile" evidence="7">
    <location>
        <begin position="20"/>
        <end position="291"/>
    </location>
</feature>
<feature type="transmembrane region" description="Helical" evidence="6">
    <location>
        <begin position="56"/>
        <end position="73"/>
    </location>
</feature>
<evidence type="ECO:0000256" key="3">
    <source>
        <dbReference type="ARBA" id="ARBA00022989"/>
    </source>
</evidence>
<dbReference type="Proteomes" id="UP001556631">
    <property type="component" value="Unassembled WGS sequence"/>
</dbReference>
<dbReference type="PRINTS" id="PR01036">
    <property type="entry name" value="TCRTETB"/>
</dbReference>
<dbReference type="EMBL" id="JBFPJR010000008">
    <property type="protein sequence ID" value="MEX0427175.1"/>
    <property type="molecule type" value="Genomic_DNA"/>
</dbReference>
<dbReference type="PANTHER" id="PTHR42718">
    <property type="entry name" value="MAJOR FACILITATOR SUPERFAMILY MULTIDRUG TRANSPORTER MFSC"/>
    <property type="match status" value="1"/>
</dbReference>
<feature type="transmembrane region" description="Helical" evidence="6">
    <location>
        <begin position="173"/>
        <end position="193"/>
    </location>
</feature>
<keyword evidence="9" id="KW-1185">Reference proteome</keyword>
<dbReference type="PROSITE" id="PS50850">
    <property type="entry name" value="MFS"/>
    <property type="match status" value="1"/>
</dbReference>
<feature type="transmembrane region" description="Helical" evidence="6">
    <location>
        <begin position="85"/>
        <end position="109"/>
    </location>
</feature>
<feature type="compositionally biased region" description="Low complexity" evidence="5">
    <location>
        <begin position="265"/>
        <end position="282"/>
    </location>
</feature>
<dbReference type="InterPro" id="IPR011701">
    <property type="entry name" value="MFS"/>
</dbReference>
<dbReference type="Pfam" id="PF07690">
    <property type="entry name" value="MFS_1"/>
    <property type="match status" value="1"/>
</dbReference>
<name>A0ABV3SW62_9ACTN</name>
<evidence type="ECO:0000256" key="4">
    <source>
        <dbReference type="ARBA" id="ARBA00023136"/>
    </source>
</evidence>
<protein>
    <submittedName>
        <fullName evidence="8">MFS transporter</fullName>
    </submittedName>
</protein>
<dbReference type="InterPro" id="IPR020846">
    <property type="entry name" value="MFS_dom"/>
</dbReference>
<dbReference type="InterPro" id="IPR036259">
    <property type="entry name" value="MFS_trans_sf"/>
</dbReference>
<organism evidence="8 9">
    <name type="scientific">Nocardioides eburneus</name>
    <dbReference type="NCBI Taxonomy" id="3231482"/>
    <lineage>
        <taxon>Bacteria</taxon>
        <taxon>Bacillati</taxon>
        <taxon>Actinomycetota</taxon>
        <taxon>Actinomycetes</taxon>
        <taxon>Propionibacteriales</taxon>
        <taxon>Nocardioidaceae</taxon>
        <taxon>Nocardioides</taxon>
    </lineage>
</organism>
<gene>
    <name evidence="8" type="ORF">AB3X52_06040</name>
</gene>
<dbReference type="RefSeq" id="WP_367992306.1">
    <property type="nucleotide sequence ID" value="NZ_JBFPJR010000008.1"/>
</dbReference>
<accession>A0ABV3SW62</accession>
<feature type="transmembrane region" description="Helical" evidence="6">
    <location>
        <begin position="234"/>
        <end position="251"/>
    </location>
</feature>
<evidence type="ECO:0000256" key="2">
    <source>
        <dbReference type="ARBA" id="ARBA00022692"/>
    </source>
</evidence>
<proteinExistence type="predicted"/>
<evidence type="ECO:0000313" key="8">
    <source>
        <dbReference type="EMBL" id="MEX0427175.1"/>
    </source>
</evidence>
<dbReference type="SUPFAM" id="SSF103473">
    <property type="entry name" value="MFS general substrate transporter"/>
    <property type="match status" value="1"/>
</dbReference>
<keyword evidence="2 6" id="KW-0812">Transmembrane</keyword>
<comment type="caution">
    <text evidence="8">The sequence shown here is derived from an EMBL/GenBank/DDBJ whole genome shotgun (WGS) entry which is preliminary data.</text>
</comment>
<dbReference type="CDD" id="cd17321">
    <property type="entry name" value="MFS_MMR_MDR_like"/>
    <property type="match status" value="1"/>
</dbReference>
<reference evidence="8 9" key="1">
    <citation type="submission" date="2024-07" db="EMBL/GenBank/DDBJ databases">
        <authorList>
            <person name="Lee S."/>
            <person name="Kang M."/>
        </authorList>
    </citation>
    <scope>NUCLEOTIDE SEQUENCE [LARGE SCALE GENOMIC DNA]</scope>
    <source>
        <strain evidence="8 9">DS6</strain>
    </source>
</reference>